<keyword evidence="7 19" id="KW-0963">Cytoplasm</keyword>
<dbReference type="GO" id="GO:0008360">
    <property type="term" value="P:regulation of cell shape"/>
    <property type="evidence" value="ECO:0007669"/>
    <property type="project" value="UniProtKB-KW"/>
</dbReference>
<evidence type="ECO:0000256" key="9">
    <source>
        <dbReference type="ARBA" id="ARBA00022630"/>
    </source>
</evidence>
<protein>
    <recommendedName>
        <fullName evidence="6 19">UDP-N-acetylenolpyruvoylglucosamine reductase</fullName>
        <ecNumber evidence="5 19">1.3.1.98</ecNumber>
    </recommendedName>
    <alternativeName>
        <fullName evidence="17 19">UDP-N-acetylmuramate dehydrogenase</fullName>
    </alternativeName>
</protein>
<evidence type="ECO:0000256" key="15">
    <source>
        <dbReference type="ARBA" id="ARBA00023306"/>
    </source>
</evidence>
<dbReference type="EMBL" id="JAAGNX010000002">
    <property type="protein sequence ID" value="NDV62304.1"/>
    <property type="molecule type" value="Genomic_DNA"/>
</dbReference>
<dbReference type="GO" id="GO:0005829">
    <property type="term" value="C:cytosol"/>
    <property type="evidence" value="ECO:0007669"/>
    <property type="project" value="TreeGrafter"/>
</dbReference>
<evidence type="ECO:0000256" key="5">
    <source>
        <dbReference type="ARBA" id="ARBA00012518"/>
    </source>
</evidence>
<dbReference type="PANTHER" id="PTHR21071">
    <property type="entry name" value="UDP-N-ACETYLENOLPYRUVOYLGLUCOSAMINE REDUCTASE"/>
    <property type="match status" value="1"/>
</dbReference>
<dbReference type="GO" id="GO:0071949">
    <property type="term" value="F:FAD binding"/>
    <property type="evidence" value="ECO:0007669"/>
    <property type="project" value="InterPro"/>
</dbReference>
<evidence type="ECO:0000256" key="1">
    <source>
        <dbReference type="ARBA" id="ARBA00001974"/>
    </source>
</evidence>
<evidence type="ECO:0000256" key="13">
    <source>
        <dbReference type="ARBA" id="ARBA00022984"/>
    </source>
</evidence>
<evidence type="ECO:0000256" key="7">
    <source>
        <dbReference type="ARBA" id="ARBA00022490"/>
    </source>
</evidence>
<dbReference type="Pfam" id="PF01565">
    <property type="entry name" value="FAD_binding_4"/>
    <property type="match status" value="1"/>
</dbReference>
<comment type="caution">
    <text evidence="21">The sequence shown here is derived from an EMBL/GenBank/DDBJ whole genome shotgun (WGS) entry which is preliminary data.</text>
</comment>
<evidence type="ECO:0000313" key="22">
    <source>
        <dbReference type="Proteomes" id="UP000478417"/>
    </source>
</evidence>
<dbReference type="Gene3D" id="3.30.465.10">
    <property type="match status" value="1"/>
</dbReference>
<keyword evidence="9 19" id="KW-0285">Flavoprotein</keyword>
<feature type="active site" evidence="19">
    <location>
        <position position="294"/>
    </location>
</feature>
<dbReference type="InterPro" id="IPR016166">
    <property type="entry name" value="FAD-bd_PCMH"/>
</dbReference>
<dbReference type="RefSeq" id="WP_163964076.1">
    <property type="nucleotide sequence ID" value="NZ_JAAGNX010000002.1"/>
</dbReference>
<dbReference type="Proteomes" id="UP000478417">
    <property type="component" value="Unassembled WGS sequence"/>
</dbReference>
<keyword evidence="13 19" id="KW-0573">Peptidoglycan synthesis</keyword>
<feature type="active site" description="Proton donor" evidence="19">
    <location>
        <position position="223"/>
    </location>
</feature>
<comment type="subcellular location">
    <subcellularLocation>
        <location evidence="3 19">Cytoplasm</location>
    </subcellularLocation>
</comment>
<gene>
    <name evidence="19 21" type="primary">murB</name>
    <name evidence="21" type="ORF">G0Q06_07580</name>
</gene>
<evidence type="ECO:0000256" key="17">
    <source>
        <dbReference type="ARBA" id="ARBA00031026"/>
    </source>
</evidence>
<keyword evidence="15 19" id="KW-0131">Cell cycle</keyword>
<reference evidence="21 22" key="1">
    <citation type="submission" date="2020-02" db="EMBL/GenBank/DDBJ databases">
        <title>Albibacoteraceae fam. nov., the first described family within the subdivision 4 Verrucomicrobia.</title>
        <authorList>
            <person name="Xi F."/>
        </authorList>
    </citation>
    <scope>NUCLEOTIDE SEQUENCE [LARGE SCALE GENOMIC DNA]</scope>
    <source>
        <strain evidence="21 22">CK1056</strain>
    </source>
</reference>
<dbReference type="SUPFAM" id="SSF56176">
    <property type="entry name" value="FAD-binding/transporter-associated domain-like"/>
    <property type="match status" value="1"/>
</dbReference>
<feature type="domain" description="FAD-binding PCMH-type" evidence="20">
    <location>
        <begin position="18"/>
        <end position="193"/>
    </location>
</feature>
<dbReference type="InterPro" id="IPR036635">
    <property type="entry name" value="MurB_C_sf"/>
</dbReference>
<evidence type="ECO:0000256" key="18">
    <source>
        <dbReference type="ARBA" id="ARBA00048914"/>
    </source>
</evidence>
<evidence type="ECO:0000256" key="8">
    <source>
        <dbReference type="ARBA" id="ARBA00022618"/>
    </source>
</evidence>
<comment type="cofactor">
    <cofactor evidence="1 19">
        <name>FAD</name>
        <dbReference type="ChEBI" id="CHEBI:57692"/>
    </cofactor>
</comment>
<evidence type="ECO:0000256" key="6">
    <source>
        <dbReference type="ARBA" id="ARBA00015188"/>
    </source>
</evidence>
<keyword evidence="8 19" id="KW-0132">Cell division</keyword>
<dbReference type="InterPro" id="IPR036318">
    <property type="entry name" value="FAD-bd_PCMH-like_sf"/>
</dbReference>
<keyword evidence="22" id="KW-1185">Reference proteome</keyword>
<evidence type="ECO:0000313" key="21">
    <source>
        <dbReference type="EMBL" id="NDV62304.1"/>
    </source>
</evidence>
<dbReference type="SUPFAM" id="SSF56194">
    <property type="entry name" value="Uridine diphospho-N-Acetylenolpyruvylglucosamine reductase, MurB, C-terminal domain"/>
    <property type="match status" value="1"/>
</dbReference>
<comment type="function">
    <text evidence="2 19">Cell wall formation.</text>
</comment>
<evidence type="ECO:0000256" key="11">
    <source>
        <dbReference type="ARBA" id="ARBA00022857"/>
    </source>
</evidence>
<dbReference type="UniPathway" id="UPA00219"/>
<dbReference type="PANTHER" id="PTHR21071:SF4">
    <property type="entry name" value="UDP-N-ACETYLENOLPYRUVOYLGLUCOSAMINE REDUCTASE"/>
    <property type="match status" value="1"/>
</dbReference>
<dbReference type="EC" id="1.3.1.98" evidence="5 19"/>
<dbReference type="NCBIfam" id="TIGR00179">
    <property type="entry name" value="murB"/>
    <property type="match status" value="1"/>
</dbReference>
<accession>A0A6B2M2E7</accession>
<dbReference type="InterPro" id="IPR016167">
    <property type="entry name" value="FAD-bd_PCMH_sub1"/>
</dbReference>
<name>A0A6B2M2E7_9BACT</name>
<keyword evidence="16 19" id="KW-0961">Cell wall biogenesis/degradation</keyword>
<keyword evidence="14 19" id="KW-0560">Oxidoreductase</keyword>
<dbReference type="InterPro" id="IPR016169">
    <property type="entry name" value="FAD-bd_PCMH_sub2"/>
</dbReference>
<evidence type="ECO:0000256" key="2">
    <source>
        <dbReference type="ARBA" id="ARBA00003921"/>
    </source>
</evidence>
<dbReference type="GO" id="GO:0009252">
    <property type="term" value="P:peptidoglycan biosynthetic process"/>
    <property type="evidence" value="ECO:0007669"/>
    <property type="project" value="UniProtKB-UniRule"/>
</dbReference>
<evidence type="ECO:0000256" key="3">
    <source>
        <dbReference type="ARBA" id="ARBA00004496"/>
    </source>
</evidence>
<evidence type="ECO:0000259" key="20">
    <source>
        <dbReference type="PROSITE" id="PS51387"/>
    </source>
</evidence>
<organism evidence="21 22">
    <name type="scientific">Oceanipulchritudo coccoides</name>
    <dbReference type="NCBI Taxonomy" id="2706888"/>
    <lineage>
        <taxon>Bacteria</taxon>
        <taxon>Pseudomonadati</taxon>
        <taxon>Verrucomicrobiota</taxon>
        <taxon>Opitutia</taxon>
        <taxon>Puniceicoccales</taxon>
        <taxon>Oceanipulchritudinaceae</taxon>
        <taxon>Oceanipulchritudo</taxon>
    </lineage>
</organism>
<keyword evidence="10 19" id="KW-0274">FAD</keyword>
<dbReference type="InterPro" id="IPR003170">
    <property type="entry name" value="MurB"/>
</dbReference>
<dbReference type="NCBIfam" id="NF010480">
    <property type="entry name" value="PRK13905.1"/>
    <property type="match status" value="1"/>
</dbReference>
<dbReference type="GO" id="GO:0008762">
    <property type="term" value="F:UDP-N-acetylmuramate dehydrogenase activity"/>
    <property type="evidence" value="ECO:0007669"/>
    <property type="project" value="UniProtKB-UniRule"/>
</dbReference>
<dbReference type="Gene3D" id="3.90.78.10">
    <property type="entry name" value="UDP-N-acetylenolpyruvoylglucosamine reductase, C-terminal domain"/>
    <property type="match status" value="1"/>
</dbReference>
<evidence type="ECO:0000256" key="16">
    <source>
        <dbReference type="ARBA" id="ARBA00023316"/>
    </source>
</evidence>
<dbReference type="InterPro" id="IPR006094">
    <property type="entry name" value="Oxid_FAD_bind_N"/>
</dbReference>
<keyword evidence="12 19" id="KW-0133">Cell shape</keyword>
<evidence type="ECO:0000256" key="14">
    <source>
        <dbReference type="ARBA" id="ARBA00023002"/>
    </source>
</evidence>
<comment type="catalytic activity">
    <reaction evidence="18 19">
        <text>UDP-N-acetyl-alpha-D-muramate + NADP(+) = UDP-N-acetyl-3-O-(1-carboxyvinyl)-alpha-D-glucosamine + NADPH + H(+)</text>
        <dbReference type="Rhea" id="RHEA:12248"/>
        <dbReference type="ChEBI" id="CHEBI:15378"/>
        <dbReference type="ChEBI" id="CHEBI:57783"/>
        <dbReference type="ChEBI" id="CHEBI:58349"/>
        <dbReference type="ChEBI" id="CHEBI:68483"/>
        <dbReference type="ChEBI" id="CHEBI:70757"/>
        <dbReference type="EC" id="1.3.1.98"/>
    </reaction>
</comment>
<dbReference type="InterPro" id="IPR011601">
    <property type="entry name" value="MurB_C"/>
</dbReference>
<evidence type="ECO:0000256" key="12">
    <source>
        <dbReference type="ARBA" id="ARBA00022960"/>
    </source>
</evidence>
<comment type="pathway">
    <text evidence="4 19">Cell wall biogenesis; peptidoglycan biosynthesis.</text>
</comment>
<evidence type="ECO:0000256" key="19">
    <source>
        <dbReference type="HAMAP-Rule" id="MF_00037"/>
    </source>
</evidence>
<dbReference type="PROSITE" id="PS51387">
    <property type="entry name" value="FAD_PCMH"/>
    <property type="match status" value="1"/>
</dbReference>
<dbReference type="Gene3D" id="3.30.43.10">
    <property type="entry name" value="Uridine Diphospho-n-acetylenolpyruvylglucosamine Reductase, domain 2"/>
    <property type="match status" value="1"/>
</dbReference>
<dbReference type="GO" id="GO:0071555">
    <property type="term" value="P:cell wall organization"/>
    <property type="evidence" value="ECO:0007669"/>
    <property type="project" value="UniProtKB-KW"/>
</dbReference>
<evidence type="ECO:0000256" key="10">
    <source>
        <dbReference type="ARBA" id="ARBA00022827"/>
    </source>
</evidence>
<keyword evidence="11 19" id="KW-0521">NADP</keyword>
<sequence>MESFLQREVSLAPLTTWKIGGPAEWYCAPETEAVLLCALDWARENCHPVQVLGRGSNVLVPDEGIRGLVICLRKLEKDWFEFKDDGEGRGLLTVSAGMSLPRLAKVAAQLGFGGYEFYIGIPGTVGGAVVMNAGFGPGDERQTANRCREIRTVSLDGQSSWQAYSEVQPVYRHTRLVDGNVIATGAKFALTERSTKEKIRAVTAGHLAMRRSRQPLTRPTCGSVFKGTDEGVPAAVFIDRCGLKGLKVGGAVVSFKHANWIENLGGATASDVRRLISHIQAVVFNKEGVQLKTEVCFLG</sequence>
<dbReference type="Pfam" id="PF02873">
    <property type="entry name" value="MurB_C"/>
    <property type="match status" value="1"/>
</dbReference>
<dbReference type="AlphaFoldDB" id="A0A6B2M2E7"/>
<feature type="active site" evidence="19">
    <location>
        <position position="172"/>
    </location>
</feature>
<evidence type="ECO:0000256" key="4">
    <source>
        <dbReference type="ARBA" id="ARBA00004752"/>
    </source>
</evidence>
<dbReference type="HAMAP" id="MF_00037">
    <property type="entry name" value="MurB"/>
    <property type="match status" value="1"/>
</dbReference>
<proteinExistence type="inferred from homology"/>
<dbReference type="GO" id="GO:0051301">
    <property type="term" value="P:cell division"/>
    <property type="evidence" value="ECO:0007669"/>
    <property type="project" value="UniProtKB-KW"/>
</dbReference>
<comment type="similarity">
    <text evidence="19">Belongs to the MurB family.</text>
</comment>